<keyword evidence="1" id="KW-1133">Transmembrane helix</keyword>
<dbReference type="EMBL" id="VCKX01000080">
    <property type="protein sequence ID" value="TMR31674.1"/>
    <property type="molecule type" value="Genomic_DNA"/>
</dbReference>
<sequence length="303" mass="31942">MNIADLARVRDEDLAGDPVGQPSGAGARALMESIMAEEPPPARRPAGLTLRRGLGLGALAAGLAAALIVAVPIVGPVTEYANAAVSVKSGADFIDVVINDPEAEAEAFTEAFRAVGLDAEVKKVPVDPHHAGELIGPATPGEFPPGAGVTISYSGDCASAWCGKITMPVRYTGKIIFGIGRPAEPGERYARSVQLIPMPPPGTPDAFEGNQGYDGYHRPVSEVRAEMERRGMRISYVLAWFQPDGSGNGYRVDAARIKDDWLIESGRQVASDAVELTVAAPAEVPADSVPRAELPLPRGWWED</sequence>
<gene>
    <name evidence="2" type="ORF">ETD85_25175</name>
</gene>
<comment type="caution">
    <text evidence="2">The sequence shown here is derived from an EMBL/GenBank/DDBJ whole genome shotgun (WGS) entry which is preliminary data.</text>
</comment>
<feature type="transmembrane region" description="Helical" evidence="1">
    <location>
        <begin position="53"/>
        <end position="74"/>
    </location>
</feature>
<proteinExistence type="predicted"/>
<dbReference type="OrthoDB" id="3520947at2"/>
<protein>
    <submittedName>
        <fullName evidence="2">Uncharacterized protein</fullName>
    </submittedName>
</protein>
<keyword evidence="1" id="KW-0812">Transmembrane</keyword>
<organism evidence="2 3">
    <name type="scientific">Nonomuraea zeae</name>
    <dbReference type="NCBI Taxonomy" id="1642303"/>
    <lineage>
        <taxon>Bacteria</taxon>
        <taxon>Bacillati</taxon>
        <taxon>Actinomycetota</taxon>
        <taxon>Actinomycetes</taxon>
        <taxon>Streptosporangiales</taxon>
        <taxon>Streptosporangiaceae</taxon>
        <taxon>Nonomuraea</taxon>
    </lineage>
</organism>
<dbReference type="RefSeq" id="WP_138692246.1">
    <property type="nucleotide sequence ID" value="NZ_JBHSAZ010000114.1"/>
</dbReference>
<dbReference type="AlphaFoldDB" id="A0A5S4GGP2"/>
<accession>A0A5S4GGP2</accession>
<dbReference type="Proteomes" id="UP000306628">
    <property type="component" value="Unassembled WGS sequence"/>
</dbReference>
<evidence type="ECO:0000313" key="3">
    <source>
        <dbReference type="Proteomes" id="UP000306628"/>
    </source>
</evidence>
<reference evidence="2 3" key="1">
    <citation type="submission" date="2019-05" db="EMBL/GenBank/DDBJ databases">
        <title>Draft genome sequence of Nonomuraea zeae DSM 100528.</title>
        <authorList>
            <person name="Saricaoglu S."/>
            <person name="Isik K."/>
        </authorList>
    </citation>
    <scope>NUCLEOTIDE SEQUENCE [LARGE SCALE GENOMIC DNA]</scope>
    <source>
        <strain evidence="2 3">DSM 100528</strain>
    </source>
</reference>
<keyword evidence="3" id="KW-1185">Reference proteome</keyword>
<evidence type="ECO:0000313" key="2">
    <source>
        <dbReference type="EMBL" id="TMR31674.1"/>
    </source>
</evidence>
<evidence type="ECO:0000256" key="1">
    <source>
        <dbReference type="SAM" id="Phobius"/>
    </source>
</evidence>
<name>A0A5S4GGP2_9ACTN</name>
<keyword evidence="1" id="KW-0472">Membrane</keyword>